<dbReference type="GO" id="GO:0005829">
    <property type="term" value="C:cytosol"/>
    <property type="evidence" value="ECO:0007669"/>
    <property type="project" value="TreeGrafter"/>
</dbReference>
<dbReference type="STRING" id="22663.A0A2I0HVP9"/>
<sequence>MRGTNVPNVAAMEQTRMLAHTLAQNNDPKFQNSKFLQFVSKMSRGELIFDDNQVKPASGDWASEFQQQYNAGPSWADEYVQHDGPDQWASEFATEREQHRSVDDQWVNEFSKLNVNDWADEFGQQVAEGAFGESTGDDWANAYEE</sequence>
<evidence type="ECO:0000313" key="3">
    <source>
        <dbReference type="EMBL" id="PKI35713.1"/>
    </source>
</evidence>
<name>A0A2I0HVP9_PUNGR</name>
<dbReference type="PANTHER" id="PTHR10130:SF0">
    <property type="entry name" value="GH08708P"/>
    <property type="match status" value="1"/>
</dbReference>
<proteinExistence type="predicted"/>
<reference evidence="3 4" key="1">
    <citation type="submission" date="2017-11" db="EMBL/GenBank/DDBJ databases">
        <title>De-novo sequencing of pomegranate (Punica granatum L.) genome.</title>
        <authorList>
            <person name="Akparov Z."/>
            <person name="Amiraslanov A."/>
            <person name="Hajiyeva S."/>
            <person name="Abbasov M."/>
            <person name="Kaur K."/>
            <person name="Hamwieh A."/>
            <person name="Solovyev V."/>
            <person name="Salamov A."/>
            <person name="Braich B."/>
            <person name="Kosarev P."/>
            <person name="Mahmoud A."/>
            <person name="Hajiyev E."/>
            <person name="Babayeva S."/>
            <person name="Izzatullayeva V."/>
            <person name="Mammadov A."/>
            <person name="Mammadov A."/>
            <person name="Sharifova S."/>
            <person name="Ojaghi J."/>
            <person name="Eynullazada K."/>
            <person name="Bayramov B."/>
            <person name="Abdulazimova A."/>
            <person name="Shahmuradov I."/>
        </authorList>
    </citation>
    <scope>NUCLEOTIDE SEQUENCE [LARGE SCALE GENOMIC DNA]</scope>
    <source>
        <strain evidence="4">cv. AG2017</strain>
        <tissue evidence="3">Leaf</tissue>
    </source>
</reference>
<dbReference type="PANTHER" id="PTHR10130">
    <property type="entry name" value="PEROXISOMAL TARGETING SIGNAL 1 RECEPTOR PEX5"/>
    <property type="match status" value="1"/>
</dbReference>
<gene>
    <name evidence="3" type="ORF">CRG98_043871</name>
</gene>
<evidence type="ECO:0000313" key="4">
    <source>
        <dbReference type="Proteomes" id="UP000233551"/>
    </source>
</evidence>
<organism evidence="3 4">
    <name type="scientific">Punica granatum</name>
    <name type="common">Pomegranate</name>
    <dbReference type="NCBI Taxonomy" id="22663"/>
    <lineage>
        <taxon>Eukaryota</taxon>
        <taxon>Viridiplantae</taxon>
        <taxon>Streptophyta</taxon>
        <taxon>Embryophyta</taxon>
        <taxon>Tracheophyta</taxon>
        <taxon>Spermatophyta</taxon>
        <taxon>Magnoliopsida</taxon>
        <taxon>eudicotyledons</taxon>
        <taxon>Gunneridae</taxon>
        <taxon>Pentapetalae</taxon>
        <taxon>rosids</taxon>
        <taxon>malvids</taxon>
        <taxon>Myrtales</taxon>
        <taxon>Lythraceae</taxon>
        <taxon>Punica</taxon>
    </lineage>
</organism>
<comment type="caution">
    <text evidence="3">The sequence shown here is derived from an EMBL/GenBank/DDBJ whole genome shotgun (WGS) entry which is preliminary data.</text>
</comment>
<dbReference type="AlphaFoldDB" id="A0A2I0HVP9"/>
<accession>A0A2I0HVP9</accession>
<dbReference type="EMBL" id="PGOL01005224">
    <property type="protein sequence ID" value="PKI35713.1"/>
    <property type="molecule type" value="Genomic_DNA"/>
</dbReference>
<dbReference type="InterPro" id="IPR024111">
    <property type="entry name" value="PEX5/PEX5L"/>
</dbReference>
<keyword evidence="2" id="KW-0802">TPR repeat</keyword>
<dbReference type="Proteomes" id="UP000233551">
    <property type="component" value="Unassembled WGS sequence"/>
</dbReference>
<evidence type="ECO:0000256" key="2">
    <source>
        <dbReference type="ARBA" id="ARBA00022803"/>
    </source>
</evidence>
<evidence type="ECO:0008006" key="5">
    <source>
        <dbReference type="Google" id="ProtNLM"/>
    </source>
</evidence>
<dbReference type="GO" id="GO:0005778">
    <property type="term" value="C:peroxisomal membrane"/>
    <property type="evidence" value="ECO:0007669"/>
    <property type="project" value="TreeGrafter"/>
</dbReference>
<keyword evidence="1" id="KW-0677">Repeat</keyword>
<keyword evidence="4" id="KW-1185">Reference proteome</keyword>
<evidence type="ECO:0000256" key="1">
    <source>
        <dbReference type="ARBA" id="ARBA00022737"/>
    </source>
</evidence>
<protein>
    <recommendedName>
        <fullName evidence="5">Peroxisome biogenesis protein 5-like</fullName>
    </recommendedName>
</protein>
<dbReference type="GO" id="GO:0016560">
    <property type="term" value="P:protein import into peroxisome matrix, docking"/>
    <property type="evidence" value="ECO:0007669"/>
    <property type="project" value="TreeGrafter"/>
</dbReference>
<dbReference type="GO" id="GO:0005052">
    <property type="term" value="F:peroxisome matrix targeting signal-1 binding"/>
    <property type="evidence" value="ECO:0007669"/>
    <property type="project" value="TreeGrafter"/>
</dbReference>